<feature type="chain" id="PRO_5036472897" description="Bifunctional inhibitor/plant lipid transfer protein/seed storage helical domain-containing protein" evidence="1">
    <location>
        <begin position="24"/>
        <end position="111"/>
    </location>
</feature>
<dbReference type="Proteomes" id="UP000886885">
    <property type="component" value="Chromosome 15D"/>
</dbReference>
<dbReference type="AlphaFoldDB" id="A0A8X7YJP9"/>
<feature type="signal peptide" evidence="1">
    <location>
        <begin position="1"/>
        <end position="23"/>
    </location>
</feature>
<proteinExistence type="predicted"/>
<organism evidence="2 3">
    <name type="scientific">Populus tomentosa</name>
    <name type="common">Chinese white poplar</name>
    <dbReference type="NCBI Taxonomy" id="118781"/>
    <lineage>
        <taxon>Eukaryota</taxon>
        <taxon>Viridiplantae</taxon>
        <taxon>Streptophyta</taxon>
        <taxon>Embryophyta</taxon>
        <taxon>Tracheophyta</taxon>
        <taxon>Spermatophyta</taxon>
        <taxon>Magnoliopsida</taxon>
        <taxon>eudicotyledons</taxon>
        <taxon>Gunneridae</taxon>
        <taxon>Pentapetalae</taxon>
        <taxon>rosids</taxon>
        <taxon>fabids</taxon>
        <taxon>Malpighiales</taxon>
        <taxon>Salicaceae</taxon>
        <taxon>Saliceae</taxon>
        <taxon>Populus</taxon>
    </lineage>
</organism>
<sequence>MEVQKIMTGVLLLLLLSWAVAVAADVDCTTVGGFLTACSTFITHGTPDPLPGSPCCDSMMSLNVIAESGNNRSAPRVEVKEIMTLVQGDADGRLNKKLVFKVMSMAFASSF</sequence>
<dbReference type="EMBL" id="JAAWWB010000030">
    <property type="protein sequence ID" value="KAG6746470.1"/>
    <property type="molecule type" value="Genomic_DNA"/>
</dbReference>
<accession>A0A8X7YJP9</accession>
<protein>
    <recommendedName>
        <fullName evidence="4">Bifunctional inhibitor/plant lipid transfer protein/seed storage helical domain-containing protein</fullName>
    </recommendedName>
</protein>
<name>A0A8X7YJP9_POPTO</name>
<reference evidence="2" key="1">
    <citation type="journal article" date="2020" name="bioRxiv">
        <title>Hybrid origin of Populus tomentosa Carr. identified through genome sequencing and phylogenomic analysis.</title>
        <authorList>
            <person name="An X."/>
            <person name="Gao K."/>
            <person name="Chen Z."/>
            <person name="Li J."/>
            <person name="Yang X."/>
            <person name="Yang X."/>
            <person name="Zhou J."/>
            <person name="Guo T."/>
            <person name="Zhao T."/>
            <person name="Huang S."/>
            <person name="Miao D."/>
            <person name="Khan W.U."/>
            <person name="Rao P."/>
            <person name="Ye M."/>
            <person name="Lei B."/>
            <person name="Liao W."/>
            <person name="Wang J."/>
            <person name="Ji L."/>
            <person name="Li Y."/>
            <person name="Guo B."/>
            <person name="Mustafa N.S."/>
            <person name="Li S."/>
            <person name="Yun Q."/>
            <person name="Keller S.R."/>
            <person name="Mao J."/>
            <person name="Zhang R."/>
            <person name="Strauss S.H."/>
        </authorList>
    </citation>
    <scope>NUCLEOTIDE SEQUENCE</scope>
    <source>
        <strain evidence="2">GM15</strain>
        <tissue evidence="2">Leaf</tissue>
    </source>
</reference>
<evidence type="ECO:0008006" key="4">
    <source>
        <dbReference type="Google" id="ProtNLM"/>
    </source>
</evidence>
<gene>
    <name evidence="2" type="ORF">POTOM_051010</name>
</gene>
<evidence type="ECO:0000256" key="1">
    <source>
        <dbReference type="SAM" id="SignalP"/>
    </source>
</evidence>
<keyword evidence="3" id="KW-1185">Reference proteome</keyword>
<dbReference type="OrthoDB" id="1919446at2759"/>
<evidence type="ECO:0000313" key="2">
    <source>
        <dbReference type="EMBL" id="KAG6746470.1"/>
    </source>
</evidence>
<keyword evidence="1" id="KW-0732">Signal</keyword>
<comment type="caution">
    <text evidence="2">The sequence shown here is derived from an EMBL/GenBank/DDBJ whole genome shotgun (WGS) entry which is preliminary data.</text>
</comment>
<evidence type="ECO:0000313" key="3">
    <source>
        <dbReference type="Proteomes" id="UP000886885"/>
    </source>
</evidence>